<dbReference type="Proteomes" id="UP000663499">
    <property type="component" value="Chromosome"/>
</dbReference>
<keyword evidence="2 6" id="KW-0812">Transmembrane</keyword>
<dbReference type="RefSeq" id="WP_207299261.1">
    <property type="nucleotide sequence ID" value="NZ_CP071444.1"/>
</dbReference>
<dbReference type="GO" id="GO:0016874">
    <property type="term" value="F:ligase activity"/>
    <property type="evidence" value="ECO:0007669"/>
    <property type="project" value="UniProtKB-KW"/>
</dbReference>
<feature type="transmembrane region" description="Helical" evidence="6">
    <location>
        <begin position="213"/>
        <end position="231"/>
    </location>
</feature>
<sequence>MQAGLILLMASPYTAYLPLIYMSLQWWKDRKEGPWSGIHKSLALLCVFSFLAAAINQSLPSFIGSLGLLFLVGASWRVQQTIQDENRAHEVLVAIWQVGMVTGILGLVEKALSYMVDMTWVGSWFWSPNFIPSAENYRIYATYGNPNVTGMVFGWLLLVSVYLWDTELGKKSRYLLGIMVFGTAVIATGSKGATVAMLAALVVYGILSKNKTLRRILLLSFAAVVVLALLSPEINHKVHSKRVDWWIESFAFIFQRPWTGWGIWGAMDHLGNIHSHNAWISLLFFFGIPGFVAYLWWKGLLYRRLLLFFKGGSRLAILLIASQAFFVVQGIVDFTWMTPQGGALFFGLCGITAGLTENQGTSGKVSKTRAQKRSGKKIRIG</sequence>
<evidence type="ECO:0000256" key="1">
    <source>
        <dbReference type="ARBA" id="ARBA00004141"/>
    </source>
</evidence>
<name>A0A974XDN9_9FIRM</name>
<evidence type="ECO:0000256" key="5">
    <source>
        <dbReference type="SAM" id="MobiDB-lite"/>
    </source>
</evidence>
<protein>
    <submittedName>
        <fullName evidence="8">O-antigen ligase family protein</fullName>
    </submittedName>
</protein>
<dbReference type="EMBL" id="CP071444">
    <property type="protein sequence ID" value="QSX07919.1"/>
    <property type="molecule type" value="Genomic_DNA"/>
</dbReference>
<evidence type="ECO:0000256" key="4">
    <source>
        <dbReference type="ARBA" id="ARBA00023136"/>
    </source>
</evidence>
<keyword evidence="9" id="KW-1185">Reference proteome</keyword>
<feature type="transmembrane region" description="Helical" evidence="6">
    <location>
        <begin position="61"/>
        <end position="79"/>
    </location>
</feature>
<dbReference type="PANTHER" id="PTHR37422">
    <property type="entry name" value="TEICHURONIC ACID BIOSYNTHESIS PROTEIN TUAE"/>
    <property type="match status" value="1"/>
</dbReference>
<dbReference type="AlphaFoldDB" id="A0A974XDN9"/>
<dbReference type="InterPro" id="IPR007016">
    <property type="entry name" value="O-antigen_ligase-rel_domated"/>
</dbReference>
<feature type="transmembrane region" description="Helical" evidence="6">
    <location>
        <begin position="317"/>
        <end position="337"/>
    </location>
</feature>
<gene>
    <name evidence="8" type="ORF">J0B03_08890</name>
</gene>
<feature type="region of interest" description="Disordered" evidence="5">
    <location>
        <begin position="358"/>
        <end position="381"/>
    </location>
</feature>
<organism evidence="8 9">
    <name type="scientific">Alkalibacter rhizosphaerae</name>
    <dbReference type="NCBI Taxonomy" id="2815577"/>
    <lineage>
        <taxon>Bacteria</taxon>
        <taxon>Bacillati</taxon>
        <taxon>Bacillota</taxon>
        <taxon>Clostridia</taxon>
        <taxon>Eubacteriales</taxon>
        <taxon>Eubacteriaceae</taxon>
        <taxon>Alkalibacter</taxon>
    </lineage>
</organism>
<proteinExistence type="predicted"/>
<feature type="transmembrane region" description="Helical" evidence="6">
    <location>
        <begin position="147"/>
        <end position="164"/>
    </location>
</feature>
<evidence type="ECO:0000259" key="7">
    <source>
        <dbReference type="Pfam" id="PF04932"/>
    </source>
</evidence>
<dbReference type="Pfam" id="PF04932">
    <property type="entry name" value="Wzy_C"/>
    <property type="match status" value="1"/>
</dbReference>
<keyword evidence="8" id="KW-0436">Ligase</keyword>
<dbReference type="PANTHER" id="PTHR37422:SF13">
    <property type="entry name" value="LIPOPOLYSACCHARIDE BIOSYNTHESIS PROTEIN PA4999-RELATED"/>
    <property type="match status" value="1"/>
</dbReference>
<keyword evidence="3 6" id="KW-1133">Transmembrane helix</keyword>
<comment type="subcellular location">
    <subcellularLocation>
        <location evidence="1">Membrane</location>
        <topology evidence="1">Multi-pass membrane protein</topology>
    </subcellularLocation>
</comment>
<dbReference type="InterPro" id="IPR051533">
    <property type="entry name" value="WaaL-like"/>
</dbReference>
<feature type="transmembrane region" description="Helical" evidence="6">
    <location>
        <begin position="6"/>
        <end position="24"/>
    </location>
</feature>
<dbReference type="GO" id="GO:0016020">
    <property type="term" value="C:membrane"/>
    <property type="evidence" value="ECO:0007669"/>
    <property type="project" value="UniProtKB-SubCell"/>
</dbReference>
<feature type="transmembrane region" description="Helical" evidence="6">
    <location>
        <begin position="176"/>
        <end position="207"/>
    </location>
</feature>
<evidence type="ECO:0000256" key="3">
    <source>
        <dbReference type="ARBA" id="ARBA00022989"/>
    </source>
</evidence>
<feature type="compositionally biased region" description="Basic residues" evidence="5">
    <location>
        <begin position="366"/>
        <end position="381"/>
    </location>
</feature>
<evidence type="ECO:0000313" key="8">
    <source>
        <dbReference type="EMBL" id="QSX07919.1"/>
    </source>
</evidence>
<accession>A0A974XDN9</accession>
<evidence type="ECO:0000256" key="6">
    <source>
        <dbReference type="SAM" id="Phobius"/>
    </source>
</evidence>
<feature type="transmembrane region" description="Helical" evidence="6">
    <location>
        <begin position="278"/>
        <end position="297"/>
    </location>
</feature>
<feature type="domain" description="O-antigen ligase-related" evidence="7">
    <location>
        <begin position="178"/>
        <end position="295"/>
    </location>
</feature>
<reference evidence="8" key="1">
    <citation type="submission" date="2021-03" db="EMBL/GenBank/DDBJ databases">
        <title>Alkalibacter marinus sp. nov., isolated from tidal flat sediment.</title>
        <authorList>
            <person name="Namirimu T."/>
            <person name="Yang J.-A."/>
            <person name="Yang S.-H."/>
            <person name="Kim Y.-J."/>
            <person name="Kwon K.K."/>
        </authorList>
    </citation>
    <scope>NUCLEOTIDE SEQUENCE</scope>
    <source>
        <strain evidence="8">ES005</strain>
    </source>
</reference>
<evidence type="ECO:0000313" key="9">
    <source>
        <dbReference type="Proteomes" id="UP000663499"/>
    </source>
</evidence>
<keyword evidence="4 6" id="KW-0472">Membrane</keyword>
<dbReference type="KEGG" id="alka:J0B03_08890"/>
<evidence type="ECO:0000256" key="2">
    <source>
        <dbReference type="ARBA" id="ARBA00022692"/>
    </source>
</evidence>